<keyword evidence="3" id="KW-1185">Reference proteome</keyword>
<dbReference type="PROSITE" id="PS50181">
    <property type="entry name" value="FBOX"/>
    <property type="match status" value="1"/>
</dbReference>
<dbReference type="SMART" id="SM00256">
    <property type="entry name" value="FBOX"/>
    <property type="match status" value="1"/>
</dbReference>
<dbReference type="Proteomes" id="UP001373714">
    <property type="component" value="Unassembled WGS sequence"/>
</dbReference>
<dbReference type="Pfam" id="PF12937">
    <property type="entry name" value="F-box-like"/>
    <property type="match status" value="1"/>
</dbReference>
<dbReference type="SUPFAM" id="SSF81383">
    <property type="entry name" value="F-box domain"/>
    <property type="match status" value="1"/>
</dbReference>
<organism evidence="2 3">
    <name type="scientific">Orbilia blumenaviensis</name>
    <dbReference type="NCBI Taxonomy" id="1796055"/>
    <lineage>
        <taxon>Eukaryota</taxon>
        <taxon>Fungi</taxon>
        <taxon>Dikarya</taxon>
        <taxon>Ascomycota</taxon>
        <taxon>Pezizomycotina</taxon>
        <taxon>Orbiliomycetes</taxon>
        <taxon>Orbiliales</taxon>
        <taxon>Orbiliaceae</taxon>
        <taxon>Orbilia</taxon>
    </lineage>
</organism>
<dbReference type="CDD" id="cd09917">
    <property type="entry name" value="F-box_SF"/>
    <property type="match status" value="1"/>
</dbReference>
<gene>
    <name evidence="2" type="ORF">TWF730_006263</name>
</gene>
<sequence length="263" mass="30653">MPISTIPTELLTHIFSFLPWQDHLTASQVCRLWYSIFLSPPIKSNRYVLVDPQTTLCPRMHNLFWDIGLECTVNVFTGDVSKIIFVLNENEGIQDDQDRAEATVDLTKSEIIEERLLHFHGWRYEDNIKDQQWKMGVCIMWNQLGYEYGSQKDRQFYRQDWFQFVRGDGEAGEASEAPDEIVRGEVDLDISVKGFISVLAKHVLKFDALKTQGKPEMRLRLGMYDRMGIVVIRNVREASKVFDLSLDLFDGIHTDKDRKWISE</sequence>
<dbReference type="InterPro" id="IPR036047">
    <property type="entry name" value="F-box-like_dom_sf"/>
</dbReference>
<comment type="caution">
    <text evidence="2">The sequence shown here is derived from an EMBL/GenBank/DDBJ whole genome shotgun (WGS) entry which is preliminary data.</text>
</comment>
<feature type="domain" description="F-box" evidence="1">
    <location>
        <begin position="1"/>
        <end position="50"/>
    </location>
</feature>
<dbReference type="AlphaFoldDB" id="A0AAV9VDT2"/>
<accession>A0AAV9VDT2</accession>
<dbReference type="EMBL" id="JAVHNS010000003">
    <property type="protein sequence ID" value="KAK6360110.1"/>
    <property type="molecule type" value="Genomic_DNA"/>
</dbReference>
<proteinExistence type="predicted"/>
<protein>
    <recommendedName>
        <fullName evidence="1">F-box domain-containing protein</fullName>
    </recommendedName>
</protein>
<evidence type="ECO:0000313" key="2">
    <source>
        <dbReference type="EMBL" id="KAK6360110.1"/>
    </source>
</evidence>
<dbReference type="InterPro" id="IPR001810">
    <property type="entry name" value="F-box_dom"/>
</dbReference>
<evidence type="ECO:0000313" key="3">
    <source>
        <dbReference type="Proteomes" id="UP001373714"/>
    </source>
</evidence>
<dbReference type="Gene3D" id="1.20.1280.50">
    <property type="match status" value="1"/>
</dbReference>
<evidence type="ECO:0000259" key="1">
    <source>
        <dbReference type="PROSITE" id="PS50181"/>
    </source>
</evidence>
<reference evidence="2 3" key="1">
    <citation type="submission" date="2019-10" db="EMBL/GenBank/DDBJ databases">
        <authorList>
            <person name="Palmer J.M."/>
        </authorList>
    </citation>
    <scope>NUCLEOTIDE SEQUENCE [LARGE SCALE GENOMIC DNA]</scope>
    <source>
        <strain evidence="2 3">TWF730</strain>
    </source>
</reference>
<name>A0AAV9VDT2_9PEZI</name>